<dbReference type="PANTHER" id="PTHR31382:SF2">
    <property type="entry name" value="CATION_H+ EXCHANGER DOMAIN-CONTAINING PROTEIN"/>
    <property type="match status" value="1"/>
</dbReference>
<dbReference type="InterPro" id="IPR004712">
    <property type="entry name" value="Na+/H+_antiporter_fungi"/>
</dbReference>
<evidence type="ECO:0000259" key="7">
    <source>
        <dbReference type="Pfam" id="PF00999"/>
    </source>
</evidence>
<evidence type="ECO:0000256" key="2">
    <source>
        <dbReference type="ARBA" id="ARBA00022692"/>
    </source>
</evidence>
<feature type="transmembrane region" description="Helical" evidence="6">
    <location>
        <begin position="206"/>
        <end position="228"/>
    </location>
</feature>
<reference evidence="8" key="1">
    <citation type="journal article" date="2023" name="Genome Biol. Evol.">
        <title>First Whole Genome Sequence and Flow Cytometry Genome Size Data for the Lichen-Forming Fungus Ramalina farinacea (Ascomycota).</title>
        <authorList>
            <person name="Llewellyn T."/>
            <person name="Mian S."/>
            <person name="Hill R."/>
            <person name="Leitch I.J."/>
            <person name="Gaya E."/>
        </authorList>
    </citation>
    <scope>NUCLEOTIDE SEQUENCE</scope>
    <source>
        <strain evidence="8">LIQ254RAFAR</strain>
    </source>
</reference>
<comment type="subcellular location">
    <subcellularLocation>
        <location evidence="1">Membrane</location>
        <topology evidence="1">Multi-pass membrane protein</topology>
    </subcellularLocation>
</comment>
<feature type="transmembrane region" description="Helical" evidence="6">
    <location>
        <begin position="364"/>
        <end position="383"/>
    </location>
</feature>
<keyword evidence="9" id="KW-1185">Reference proteome</keyword>
<proteinExistence type="predicted"/>
<dbReference type="EMBL" id="JAPUFD010000025">
    <property type="protein sequence ID" value="MDI1493262.1"/>
    <property type="molecule type" value="Genomic_DNA"/>
</dbReference>
<dbReference type="GO" id="GO:0036376">
    <property type="term" value="P:sodium ion export across plasma membrane"/>
    <property type="evidence" value="ECO:0007669"/>
    <property type="project" value="InterPro"/>
</dbReference>
<evidence type="ECO:0000256" key="6">
    <source>
        <dbReference type="SAM" id="Phobius"/>
    </source>
</evidence>
<name>A0AA43U273_9LECA</name>
<comment type="caution">
    <text evidence="8">The sequence shown here is derived from an EMBL/GenBank/DDBJ whole genome shotgun (WGS) entry which is preliminary data.</text>
</comment>
<dbReference type="GO" id="GO:0015385">
    <property type="term" value="F:sodium:proton antiporter activity"/>
    <property type="evidence" value="ECO:0007669"/>
    <property type="project" value="InterPro"/>
</dbReference>
<dbReference type="Proteomes" id="UP001161017">
    <property type="component" value="Unassembled WGS sequence"/>
</dbReference>
<evidence type="ECO:0000313" key="8">
    <source>
        <dbReference type="EMBL" id="MDI1493262.1"/>
    </source>
</evidence>
<feature type="transmembrane region" description="Helical" evidence="6">
    <location>
        <begin position="297"/>
        <end position="314"/>
    </location>
</feature>
<feature type="transmembrane region" description="Helical" evidence="6">
    <location>
        <begin position="413"/>
        <end position="438"/>
    </location>
</feature>
<keyword evidence="3 6" id="KW-1133">Transmembrane helix</keyword>
<feature type="transmembrane region" description="Helical" evidence="6">
    <location>
        <begin position="334"/>
        <end position="352"/>
    </location>
</feature>
<evidence type="ECO:0000313" key="9">
    <source>
        <dbReference type="Proteomes" id="UP001161017"/>
    </source>
</evidence>
<dbReference type="GO" id="GO:0030007">
    <property type="term" value="P:intracellular potassium ion homeostasis"/>
    <property type="evidence" value="ECO:0007669"/>
    <property type="project" value="TreeGrafter"/>
</dbReference>
<dbReference type="GO" id="GO:0120029">
    <property type="term" value="P:proton export across plasma membrane"/>
    <property type="evidence" value="ECO:0007669"/>
    <property type="project" value="InterPro"/>
</dbReference>
<dbReference type="Gene3D" id="1.20.1530.20">
    <property type="match status" value="1"/>
</dbReference>
<organism evidence="8 9">
    <name type="scientific">Ramalina farinacea</name>
    <dbReference type="NCBI Taxonomy" id="258253"/>
    <lineage>
        <taxon>Eukaryota</taxon>
        <taxon>Fungi</taxon>
        <taxon>Dikarya</taxon>
        <taxon>Ascomycota</taxon>
        <taxon>Pezizomycotina</taxon>
        <taxon>Lecanoromycetes</taxon>
        <taxon>OSLEUM clade</taxon>
        <taxon>Lecanoromycetidae</taxon>
        <taxon>Lecanorales</taxon>
        <taxon>Lecanorineae</taxon>
        <taxon>Ramalinaceae</taxon>
        <taxon>Ramalina</taxon>
    </lineage>
</organism>
<feature type="compositionally biased region" description="Acidic residues" evidence="5">
    <location>
        <begin position="479"/>
        <end position="488"/>
    </location>
</feature>
<dbReference type="GO" id="GO:0042391">
    <property type="term" value="P:regulation of membrane potential"/>
    <property type="evidence" value="ECO:0007669"/>
    <property type="project" value="InterPro"/>
</dbReference>
<feature type="transmembrane region" description="Helical" evidence="6">
    <location>
        <begin position="240"/>
        <end position="263"/>
    </location>
</feature>
<dbReference type="InterPro" id="IPR006153">
    <property type="entry name" value="Cation/H_exchanger_TM"/>
</dbReference>
<evidence type="ECO:0000256" key="3">
    <source>
        <dbReference type="ARBA" id="ARBA00022989"/>
    </source>
</evidence>
<dbReference type="AlphaFoldDB" id="A0AA43U273"/>
<feature type="transmembrane region" description="Helical" evidence="6">
    <location>
        <begin position="15"/>
        <end position="35"/>
    </location>
</feature>
<protein>
    <recommendedName>
        <fullName evidence="7">Cation/H+ exchanger transmembrane domain-containing protein</fullName>
    </recommendedName>
</protein>
<feature type="domain" description="Cation/H+ exchanger transmembrane" evidence="7">
    <location>
        <begin position="27"/>
        <end position="435"/>
    </location>
</feature>
<evidence type="ECO:0000256" key="5">
    <source>
        <dbReference type="SAM" id="MobiDB-lite"/>
    </source>
</evidence>
<accession>A0AA43U273</accession>
<dbReference type="PANTHER" id="PTHR31382">
    <property type="entry name" value="NA(+)/H(+) ANTIPORTER"/>
    <property type="match status" value="1"/>
</dbReference>
<feature type="region of interest" description="Disordered" evidence="5">
    <location>
        <begin position="459"/>
        <end position="503"/>
    </location>
</feature>
<feature type="transmembrane region" description="Helical" evidence="6">
    <location>
        <begin position="134"/>
        <end position="155"/>
    </location>
</feature>
<keyword evidence="4 6" id="KW-0472">Membrane</keyword>
<feature type="transmembrane region" description="Helical" evidence="6">
    <location>
        <begin position="176"/>
        <end position="194"/>
    </location>
</feature>
<dbReference type="Pfam" id="PF00999">
    <property type="entry name" value="Na_H_Exchanger"/>
    <property type="match status" value="1"/>
</dbReference>
<dbReference type="GO" id="GO:0005886">
    <property type="term" value="C:plasma membrane"/>
    <property type="evidence" value="ECO:0007669"/>
    <property type="project" value="InterPro"/>
</dbReference>
<dbReference type="InterPro" id="IPR038770">
    <property type="entry name" value="Na+/solute_symporter_sf"/>
</dbReference>
<feature type="transmembrane region" description="Helical" evidence="6">
    <location>
        <begin position="105"/>
        <end position="128"/>
    </location>
</feature>
<evidence type="ECO:0000256" key="4">
    <source>
        <dbReference type="ARBA" id="ARBA00023136"/>
    </source>
</evidence>
<keyword evidence="2 6" id="KW-0812">Transmembrane</keyword>
<sequence>MSSWFRSHLEPTPSHITYLLLTTFLIIYALFSHFIRNRLHLSEPPLALLYGIAFGPRGADVIDPTSWGIEDNITQEATRVIVGLQVLTVGVDLPKTYFSRHWKSVAVMLGPVMFVGWVICAGFVYLVLKTKITTAMVVGACLTPTDPVLAAAVLAESTFSVRVPARLKHVLSAESACNDGVSFPFLYIGLMLLIESNKAEAVKEWFLGTLLWQCLLGTVIGLCIGTFFNRALRLVEGYNYIDRAGFLVFYFLLAVFSVGIGSTLGVDDFLVAFGAGYGFAWDGWFRKKMRQTQLPAILDLILNASMFVYVGTIIPWDNFTPTAATPYMTPSRLIGLLVLVLLFRRIPIVLAMKPWTPDLKTWSEALFCGHFGPMGLGGLFLAIEARAKLENGGEEQDPHTPKNNPHEEAIQTVWPVVCFIVFGSTLVHGLSVAAISLFSHFSRHKDERTPLLAQERDGLGGMVHHEGTGDSEGSVSGTDSEDEDDEEVREPHRPSHDLIPGLR</sequence>
<gene>
    <name evidence="8" type="ORF">OHK93_005050</name>
</gene>
<evidence type="ECO:0000256" key="1">
    <source>
        <dbReference type="ARBA" id="ARBA00004141"/>
    </source>
</evidence>
<feature type="compositionally biased region" description="Basic and acidic residues" evidence="5">
    <location>
        <begin position="459"/>
        <end position="468"/>
    </location>
</feature>